<comment type="subcellular location">
    <subcellularLocation>
        <location evidence="1">Membrane</location>
        <topology evidence="1">Multi-pass membrane protein</topology>
    </subcellularLocation>
</comment>
<dbReference type="Pfam" id="PF03062">
    <property type="entry name" value="MBOAT"/>
    <property type="match status" value="1"/>
</dbReference>
<dbReference type="GO" id="GO:0016020">
    <property type="term" value="C:membrane"/>
    <property type="evidence" value="ECO:0007669"/>
    <property type="project" value="UniProtKB-SubCell"/>
</dbReference>
<feature type="region of interest" description="Disordered" evidence="7">
    <location>
        <begin position="486"/>
        <end position="523"/>
    </location>
</feature>
<feature type="transmembrane region" description="Helical" evidence="8">
    <location>
        <begin position="20"/>
        <end position="41"/>
    </location>
</feature>
<dbReference type="InterPro" id="IPR004299">
    <property type="entry name" value="MBOAT_fam"/>
</dbReference>
<keyword evidence="10" id="KW-1185">Reference proteome</keyword>
<feature type="transmembrane region" description="Helical" evidence="8">
    <location>
        <begin position="53"/>
        <end position="70"/>
    </location>
</feature>
<evidence type="ECO:0000256" key="3">
    <source>
        <dbReference type="ARBA" id="ARBA00022692"/>
    </source>
</evidence>
<dbReference type="OrthoDB" id="286734at2759"/>
<keyword evidence="2" id="KW-0808">Transferase</keyword>
<organism evidence="9 10">
    <name type="scientific">Anaeromyces robustus</name>
    <dbReference type="NCBI Taxonomy" id="1754192"/>
    <lineage>
        <taxon>Eukaryota</taxon>
        <taxon>Fungi</taxon>
        <taxon>Fungi incertae sedis</taxon>
        <taxon>Chytridiomycota</taxon>
        <taxon>Chytridiomycota incertae sedis</taxon>
        <taxon>Neocallimastigomycetes</taxon>
        <taxon>Neocallimastigales</taxon>
        <taxon>Neocallimastigaceae</taxon>
        <taxon>Anaeromyces</taxon>
    </lineage>
</organism>
<evidence type="ECO:0000256" key="2">
    <source>
        <dbReference type="ARBA" id="ARBA00022679"/>
    </source>
</evidence>
<reference evidence="9 10" key="2">
    <citation type="submission" date="2016-08" db="EMBL/GenBank/DDBJ databases">
        <title>Pervasive Adenine N6-methylation of Active Genes in Fungi.</title>
        <authorList>
            <consortium name="DOE Joint Genome Institute"/>
            <person name="Mondo S.J."/>
            <person name="Dannebaum R.O."/>
            <person name="Kuo R.C."/>
            <person name="Labutti K."/>
            <person name="Haridas S."/>
            <person name="Kuo A."/>
            <person name="Salamov A."/>
            <person name="Ahrendt S.R."/>
            <person name="Lipzen A."/>
            <person name="Sullivan W."/>
            <person name="Andreopoulos W.B."/>
            <person name="Clum A."/>
            <person name="Lindquist E."/>
            <person name="Daum C."/>
            <person name="Ramamoorthy G.K."/>
            <person name="Gryganskyi A."/>
            <person name="Culley D."/>
            <person name="Magnuson J.K."/>
            <person name="James T.Y."/>
            <person name="O'Malley M.A."/>
            <person name="Stajich J.E."/>
            <person name="Spatafora J.W."/>
            <person name="Visel A."/>
            <person name="Grigoriev I.V."/>
        </authorList>
    </citation>
    <scope>NUCLEOTIDE SEQUENCE [LARGE SCALE GENOMIC DNA]</scope>
    <source>
        <strain evidence="9 10">S4</strain>
    </source>
</reference>
<feature type="compositionally biased region" description="Basic and acidic residues" evidence="7">
    <location>
        <begin position="486"/>
        <end position="499"/>
    </location>
</feature>
<keyword evidence="6" id="KW-0012">Acyltransferase</keyword>
<sequence>MLSKIVHKITGVPIDACDAFISLFIALPIDIVYNKLFAYIANNTKIPEHQQKLYRCIFISSITLFLMWVYLDWFGITNILLSIFITYGLVYIFKPSLKLSIVVFVINIIHLLFCHIHRQFEPVEKFDFTSPFMCLIIKLTLYAWGRYDGTKSENELLNDYQKKACIKEEPSLLKFLSYCLFFPGFFTGPACDYYEFEEILNRKYTEKENKEGQFEATKKKIALGLFYTVVYTSLGGFNYRYLISEEGLAKPFLYRLLYLNITSIGCRFKFYTAWTLAEASYNLIGIGYNGVSKDNKPLWNGIENANVNLELSENINRLILKWNVRTTLWLRHCIYDRINSHLGTTSSIIGVYAVDITSAIWHGTYPGYFLSFISIATYNPIVKSFRKSVSPFIHEKHSSLHKFKPIYDIAGVIVSQNIMNFSFAPFILLTIDESLKLWKSFYFFVIIMFLITFIILKPLGLEKFLYQKQIEILKINPYKKHRKIVKDENVKKEDNNKKEEEEEEKEPLINNTNNNSEDLKKNE</sequence>
<feature type="transmembrane region" description="Helical" evidence="8">
    <location>
        <begin position="441"/>
        <end position="459"/>
    </location>
</feature>
<dbReference type="GO" id="GO:0003841">
    <property type="term" value="F:1-acylglycerol-3-phosphate O-acyltransferase activity"/>
    <property type="evidence" value="ECO:0007669"/>
    <property type="project" value="TreeGrafter"/>
</dbReference>
<accession>A0A1Y1WZB8</accession>
<name>A0A1Y1WZB8_9FUNG</name>
<evidence type="ECO:0000256" key="6">
    <source>
        <dbReference type="ARBA" id="ARBA00023315"/>
    </source>
</evidence>
<proteinExistence type="predicted"/>
<dbReference type="AlphaFoldDB" id="A0A1Y1WZB8"/>
<comment type="caution">
    <text evidence="9">The sequence shown here is derived from an EMBL/GenBank/DDBJ whole genome shotgun (WGS) entry which is preliminary data.</text>
</comment>
<evidence type="ECO:0000313" key="9">
    <source>
        <dbReference type="EMBL" id="ORX78909.1"/>
    </source>
</evidence>
<dbReference type="GO" id="GO:0047184">
    <property type="term" value="F:1-acylglycerophosphocholine O-acyltransferase activity"/>
    <property type="evidence" value="ECO:0007669"/>
    <property type="project" value="TreeGrafter"/>
</dbReference>
<keyword evidence="5 8" id="KW-0472">Membrane</keyword>
<feature type="transmembrane region" description="Helical" evidence="8">
    <location>
        <begin position="100"/>
        <end position="120"/>
    </location>
</feature>
<dbReference type="GO" id="GO:0030258">
    <property type="term" value="P:lipid modification"/>
    <property type="evidence" value="ECO:0007669"/>
    <property type="project" value="TreeGrafter"/>
</dbReference>
<dbReference type="Proteomes" id="UP000193944">
    <property type="component" value="Unassembled WGS sequence"/>
</dbReference>
<evidence type="ECO:0000256" key="1">
    <source>
        <dbReference type="ARBA" id="ARBA00004141"/>
    </source>
</evidence>
<dbReference type="STRING" id="1754192.A0A1Y1WZB8"/>
<evidence type="ECO:0000256" key="7">
    <source>
        <dbReference type="SAM" id="MobiDB-lite"/>
    </source>
</evidence>
<dbReference type="GO" id="GO:0005783">
    <property type="term" value="C:endoplasmic reticulum"/>
    <property type="evidence" value="ECO:0007669"/>
    <property type="project" value="TreeGrafter"/>
</dbReference>
<dbReference type="PANTHER" id="PTHR13906:SF4">
    <property type="entry name" value="LYSOPHOSPHOLIPID ACYLTRANSFERASE 6"/>
    <property type="match status" value="1"/>
</dbReference>
<gene>
    <name evidence="9" type="ORF">BCR32DRAFT_269768</name>
</gene>
<dbReference type="InterPro" id="IPR049941">
    <property type="entry name" value="LPLAT_7/PORCN-like"/>
</dbReference>
<reference evidence="9 10" key="1">
    <citation type="submission" date="2016-08" db="EMBL/GenBank/DDBJ databases">
        <title>A Parts List for Fungal Cellulosomes Revealed by Comparative Genomics.</title>
        <authorList>
            <consortium name="DOE Joint Genome Institute"/>
            <person name="Haitjema C.H."/>
            <person name="Gilmore S.P."/>
            <person name="Henske J.K."/>
            <person name="Solomon K.V."/>
            <person name="De Groot R."/>
            <person name="Kuo A."/>
            <person name="Mondo S.J."/>
            <person name="Salamov A.A."/>
            <person name="Labutti K."/>
            <person name="Zhao Z."/>
            <person name="Chiniquy J."/>
            <person name="Barry K."/>
            <person name="Brewer H.M."/>
            <person name="Purvine S.O."/>
            <person name="Wright A.T."/>
            <person name="Boxma B."/>
            <person name="Van Alen T."/>
            <person name="Hackstein J.H."/>
            <person name="Baker S.E."/>
            <person name="Grigoriev I.V."/>
            <person name="O'Malley M.A."/>
        </authorList>
    </citation>
    <scope>NUCLEOTIDE SEQUENCE [LARGE SCALE GENOMIC DNA]</scope>
    <source>
        <strain evidence="9 10">S4</strain>
    </source>
</reference>
<evidence type="ECO:0000256" key="8">
    <source>
        <dbReference type="SAM" id="Phobius"/>
    </source>
</evidence>
<protein>
    <submittedName>
        <fullName evidence="9">MBOAT-domain-containing protein</fullName>
    </submittedName>
</protein>
<evidence type="ECO:0000256" key="5">
    <source>
        <dbReference type="ARBA" id="ARBA00023136"/>
    </source>
</evidence>
<evidence type="ECO:0000313" key="10">
    <source>
        <dbReference type="Proteomes" id="UP000193944"/>
    </source>
</evidence>
<evidence type="ECO:0000256" key="4">
    <source>
        <dbReference type="ARBA" id="ARBA00022989"/>
    </source>
</evidence>
<dbReference type="EMBL" id="MCFG01000193">
    <property type="protein sequence ID" value="ORX78909.1"/>
    <property type="molecule type" value="Genomic_DNA"/>
</dbReference>
<dbReference type="PANTHER" id="PTHR13906">
    <property type="entry name" value="PORCUPINE"/>
    <property type="match status" value="1"/>
</dbReference>
<feature type="transmembrane region" description="Helical" evidence="8">
    <location>
        <begin position="406"/>
        <end position="429"/>
    </location>
</feature>
<keyword evidence="4 8" id="KW-1133">Transmembrane helix</keyword>
<keyword evidence="3 8" id="KW-0812">Transmembrane</keyword>
<dbReference type="GO" id="GO:0046474">
    <property type="term" value="P:glycerophospholipid biosynthetic process"/>
    <property type="evidence" value="ECO:0007669"/>
    <property type="project" value="TreeGrafter"/>
</dbReference>